<name>A0A644UZ51_9ZZZZ</name>
<dbReference type="PANTHER" id="PTHR35276:SF1">
    <property type="entry name" value="TRNA (MNM(5)S(2)U34)-METHYLTRANSFERASE, CHLOROPLASTIC"/>
    <property type="match status" value="1"/>
</dbReference>
<evidence type="ECO:0000313" key="1">
    <source>
        <dbReference type="EMBL" id="MPL84359.1"/>
    </source>
</evidence>
<dbReference type="AlphaFoldDB" id="A0A644UZ51"/>
<dbReference type="PANTHER" id="PTHR35276">
    <property type="entry name" value="S-ADENOSYL-L-METHIONINE-DEPENDENT METHYLTRANSFERASES SUPERFAMILY PROTEIN"/>
    <property type="match status" value="1"/>
</dbReference>
<sequence length="197" mass="21796">MQTYNAVKLAHLLLLPHLKNCRCAVDATAGNGWDSLFLAANTSNETIIYSFDIQKSALAKTQSLLREHNVSDKLRLIEDSHENMAIYIKEKLDIVMFNLGYLPGSDHGFTTQPATTIKSVTKSLELLNAGGFLTIIAYPGHPTGELEFIEIEKLLKSLSTKFFAVNSWVPVNAAKRPPILYIIEKVRSELGESATSC</sequence>
<comment type="caution">
    <text evidence="1">The sequence shown here is derived from an EMBL/GenBank/DDBJ whole genome shotgun (WGS) entry which is preliminary data.</text>
</comment>
<protein>
    <submittedName>
        <fullName evidence="1">Uncharacterized protein</fullName>
    </submittedName>
</protein>
<reference evidence="1" key="1">
    <citation type="submission" date="2019-08" db="EMBL/GenBank/DDBJ databases">
        <authorList>
            <person name="Kucharzyk K."/>
            <person name="Murdoch R.W."/>
            <person name="Higgins S."/>
            <person name="Loffler F."/>
        </authorList>
    </citation>
    <scope>NUCLEOTIDE SEQUENCE</scope>
</reference>
<dbReference type="Pfam" id="PF06962">
    <property type="entry name" value="rRNA_methylase"/>
    <property type="match status" value="1"/>
</dbReference>
<proteinExistence type="predicted"/>
<gene>
    <name evidence="1" type="ORF">SDC9_30324</name>
</gene>
<dbReference type="InterPro" id="IPR029063">
    <property type="entry name" value="SAM-dependent_MTases_sf"/>
</dbReference>
<dbReference type="SUPFAM" id="SSF53335">
    <property type="entry name" value="S-adenosyl-L-methionine-dependent methyltransferases"/>
    <property type="match status" value="1"/>
</dbReference>
<accession>A0A644UZ51</accession>
<organism evidence="1">
    <name type="scientific">bioreactor metagenome</name>
    <dbReference type="NCBI Taxonomy" id="1076179"/>
    <lineage>
        <taxon>unclassified sequences</taxon>
        <taxon>metagenomes</taxon>
        <taxon>ecological metagenomes</taxon>
    </lineage>
</organism>
<dbReference type="Gene3D" id="3.40.50.150">
    <property type="entry name" value="Vaccinia Virus protein VP39"/>
    <property type="match status" value="1"/>
</dbReference>
<dbReference type="EMBL" id="VSSQ01000188">
    <property type="protein sequence ID" value="MPL84359.1"/>
    <property type="molecule type" value="Genomic_DNA"/>
</dbReference>
<dbReference type="InterPro" id="IPR010719">
    <property type="entry name" value="MnmM_MeTrfase"/>
</dbReference>